<reference evidence="4" key="1">
    <citation type="submission" date="2017-02" db="UniProtKB">
        <authorList>
            <consortium name="WormBaseParasite"/>
        </authorList>
    </citation>
    <scope>IDENTIFICATION</scope>
</reference>
<accession>A0A0R3W8L1</accession>
<reference evidence="2 3" key="2">
    <citation type="submission" date="2018-11" db="EMBL/GenBank/DDBJ databases">
        <authorList>
            <consortium name="Pathogen Informatics"/>
        </authorList>
    </citation>
    <scope>NUCLEOTIDE SEQUENCE [LARGE SCALE GENOMIC DNA]</scope>
</reference>
<organism evidence="4">
    <name type="scientific">Taenia asiatica</name>
    <name type="common">Asian tapeworm</name>
    <dbReference type="NCBI Taxonomy" id="60517"/>
    <lineage>
        <taxon>Eukaryota</taxon>
        <taxon>Metazoa</taxon>
        <taxon>Spiralia</taxon>
        <taxon>Lophotrochozoa</taxon>
        <taxon>Platyhelminthes</taxon>
        <taxon>Cestoda</taxon>
        <taxon>Eucestoda</taxon>
        <taxon>Cyclophyllidea</taxon>
        <taxon>Taeniidae</taxon>
        <taxon>Taenia</taxon>
    </lineage>
</organism>
<gene>
    <name evidence="2" type="ORF">TASK_LOCUS6709</name>
</gene>
<name>A0A0R3W8L1_TAEAS</name>
<protein>
    <submittedName>
        <fullName evidence="4">DUF5726 domain-containing protein</fullName>
    </submittedName>
</protein>
<evidence type="ECO:0000313" key="2">
    <source>
        <dbReference type="EMBL" id="VDK37194.1"/>
    </source>
</evidence>
<dbReference type="InterPro" id="IPR043784">
    <property type="entry name" value="DUF5726"/>
</dbReference>
<dbReference type="Proteomes" id="UP000282613">
    <property type="component" value="Unassembled WGS sequence"/>
</dbReference>
<evidence type="ECO:0000313" key="4">
    <source>
        <dbReference type="WBParaSite" id="TASK_0000670801-mRNA-1"/>
    </source>
</evidence>
<evidence type="ECO:0000313" key="3">
    <source>
        <dbReference type="Proteomes" id="UP000282613"/>
    </source>
</evidence>
<feature type="domain" description="DUF5726" evidence="1">
    <location>
        <begin position="1"/>
        <end position="84"/>
    </location>
</feature>
<dbReference type="WBParaSite" id="TASK_0000670801-mRNA-1">
    <property type="protein sequence ID" value="TASK_0000670801-mRNA-1"/>
    <property type="gene ID" value="TASK_0000670801"/>
</dbReference>
<dbReference type="Pfam" id="PF18996">
    <property type="entry name" value="DUF5726"/>
    <property type="match status" value="1"/>
</dbReference>
<proteinExistence type="predicted"/>
<evidence type="ECO:0000259" key="1">
    <source>
        <dbReference type="Pfam" id="PF18996"/>
    </source>
</evidence>
<dbReference type="EMBL" id="UYRS01018527">
    <property type="protein sequence ID" value="VDK37194.1"/>
    <property type="molecule type" value="Genomic_DNA"/>
</dbReference>
<dbReference type="AlphaFoldDB" id="A0A0R3W8L1"/>
<dbReference type="OrthoDB" id="10331483at2759"/>
<keyword evidence="3" id="KW-1185">Reference proteome</keyword>
<sequence length="96" mass="11062">MKNARFYIHLYPQRQRVPLILHALQQELFLAAINAGVTADSDIDHCCEILSQLTIDQRKRSLAIEFFHQDQKVGENDEEYARNLQLLAGEVALQPE</sequence>